<dbReference type="InterPro" id="IPR036909">
    <property type="entry name" value="Cyt_c-like_dom_sf"/>
</dbReference>
<dbReference type="Proteomes" id="UP001216674">
    <property type="component" value="Unassembled WGS sequence"/>
</dbReference>
<dbReference type="SUPFAM" id="SSF46626">
    <property type="entry name" value="Cytochrome c"/>
    <property type="match status" value="2"/>
</dbReference>
<dbReference type="EMBL" id="JARJLM010000182">
    <property type="protein sequence ID" value="MDF3833446.1"/>
    <property type="molecule type" value="Genomic_DNA"/>
</dbReference>
<keyword evidence="3 4" id="KW-0408">Iron</keyword>
<organism evidence="7 8">
    <name type="scientific">Cupriavidus basilensis</name>
    <dbReference type="NCBI Taxonomy" id="68895"/>
    <lineage>
        <taxon>Bacteria</taxon>
        <taxon>Pseudomonadati</taxon>
        <taxon>Pseudomonadota</taxon>
        <taxon>Betaproteobacteria</taxon>
        <taxon>Burkholderiales</taxon>
        <taxon>Burkholderiaceae</taxon>
        <taxon>Cupriavidus</taxon>
    </lineage>
</organism>
<dbReference type="InterPro" id="IPR051459">
    <property type="entry name" value="Cytochrome_c-type_DH"/>
</dbReference>
<keyword evidence="1 4" id="KW-0349">Heme</keyword>
<keyword evidence="5" id="KW-0472">Membrane</keyword>
<dbReference type="Pfam" id="PF13442">
    <property type="entry name" value="Cytochrome_CBB3"/>
    <property type="match status" value="1"/>
</dbReference>
<evidence type="ECO:0000313" key="8">
    <source>
        <dbReference type="Proteomes" id="UP001216674"/>
    </source>
</evidence>
<dbReference type="RefSeq" id="WP_276264787.1">
    <property type="nucleotide sequence ID" value="NZ_JARJLM010000182.1"/>
</dbReference>
<evidence type="ECO:0000256" key="4">
    <source>
        <dbReference type="PROSITE-ProRule" id="PRU00433"/>
    </source>
</evidence>
<keyword evidence="5" id="KW-0812">Transmembrane</keyword>
<sequence>MNTQPRHDDAAPKRRINSLAVFAGAVVTVVLGVVIGANVMFNRLLDAPLAGDHSENVSATTTTEVAVALSTAPAAAKVQAVTTAFAPPAEDSLPEGDYGKMIRLGERIFKETGKYAPRYVGNDLNCVNCHLDGGRKPDSAPLWAAFVHYPAYRSKTGKVDTLASRIQGCFAFSMNGKAPLQDDEIMTALQTYAFWLATGAPVGKPMPGSGYPKLKKAAQPDYARGEKVYMQNCALCHGTDGQGQRTGNIQVFPPLWGPKSFNWGAGMHQLANAAGFIQTNMPLGKGGTLSEQDAWDVAMFMNSHERPQDPRFMGSIEATRKKYHDTDDSMYGRTVNGHVLGSPYRDGAAFESVVATEARSYGTLIRNAGLADR</sequence>
<dbReference type="InterPro" id="IPR009056">
    <property type="entry name" value="Cyt_c-like_dom"/>
</dbReference>
<evidence type="ECO:0000313" key="7">
    <source>
        <dbReference type="EMBL" id="MDF3833446.1"/>
    </source>
</evidence>
<name>A0ABT6ALJ2_9BURK</name>
<evidence type="ECO:0000256" key="3">
    <source>
        <dbReference type="ARBA" id="ARBA00023004"/>
    </source>
</evidence>
<feature type="domain" description="Cytochrome c" evidence="6">
    <location>
        <begin position="100"/>
        <end position="197"/>
    </location>
</feature>
<dbReference type="PROSITE" id="PS51007">
    <property type="entry name" value="CYTC"/>
    <property type="match status" value="2"/>
</dbReference>
<dbReference type="Pfam" id="PF21342">
    <property type="entry name" value="SoxA-TsdA_cyt-c"/>
    <property type="match status" value="1"/>
</dbReference>
<feature type="domain" description="Cytochrome c" evidence="6">
    <location>
        <begin position="220"/>
        <end position="305"/>
    </location>
</feature>
<evidence type="ECO:0000256" key="5">
    <source>
        <dbReference type="SAM" id="Phobius"/>
    </source>
</evidence>
<dbReference type="PANTHER" id="PTHR35008">
    <property type="entry name" value="BLL4482 PROTEIN-RELATED"/>
    <property type="match status" value="1"/>
</dbReference>
<gene>
    <name evidence="7" type="ORF">P3W85_10870</name>
</gene>
<reference evidence="7 8" key="1">
    <citation type="submission" date="2023-03" db="EMBL/GenBank/DDBJ databases">
        <title>Draft assemblies of triclosan tolerant bacteria isolated from returned activated sludge.</title>
        <authorList>
            <person name="Van Hamelsveld S."/>
        </authorList>
    </citation>
    <scope>NUCLEOTIDE SEQUENCE [LARGE SCALE GENOMIC DNA]</scope>
    <source>
        <strain evidence="7 8">GW210010_S58</strain>
    </source>
</reference>
<keyword evidence="2 4" id="KW-0479">Metal-binding</keyword>
<evidence type="ECO:0000256" key="2">
    <source>
        <dbReference type="ARBA" id="ARBA00022723"/>
    </source>
</evidence>
<protein>
    <submittedName>
        <fullName evidence="7">C-type cytochrome</fullName>
    </submittedName>
</protein>
<evidence type="ECO:0000259" key="6">
    <source>
        <dbReference type="PROSITE" id="PS51007"/>
    </source>
</evidence>
<accession>A0ABT6ALJ2</accession>
<keyword evidence="5" id="KW-1133">Transmembrane helix</keyword>
<dbReference type="PANTHER" id="PTHR35008:SF9">
    <property type="entry name" value="CYTOCHROME C DOMAIN-CONTAINING PROTEIN"/>
    <property type="match status" value="1"/>
</dbReference>
<feature type="transmembrane region" description="Helical" evidence="5">
    <location>
        <begin position="20"/>
        <end position="41"/>
    </location>
</feature>
<comment type="caution">
    <text evidence="7">The sequence shown here is derived from an EMBL/GenBank/DDBJ whole genome shotgun (WGS) entry which is preliminary data.</text>
</comment>
<evidence type="ECO:0000256" key="1">
    <source>
        <dbReference type="ARBA" id="ARBA00022617"/>
    </source>
</evidence>
<keyword evidence="8" id="KW-1185">Reference proteome</keyword>
<dbReference type="Gene3D" id="1.10.760.10">
    <property type="entry name" value="Cytochrome c-like domain"/>
    <property type="match status" value="2"/>
</dbReference>
<proteinExistence type="predicted"/>